<evidence type="ECO:0008006" key="7">
    <source>
        <dbReference type="Google" id="ProtNLM"/>
    </source>
</evidence>
<dbReference type="InterPro" id="IPR036148">
    <property type="entry name" value="MmgE/PrpD_sf"/>
</dbReference>
<dbReference type="InterPro" id="IPR045336">
    <property type="entry name" value="MmgE_PrpD_N"/>
</dbReference>
<dbReference type="PANTHER" id="PTHR16943">
    <property type="entry name" value="2-METHYLCITRATE DEHYDRATASE-RELATED"/>
    <property type="match status" value="1"/>
</dbReference>
<dbReference type="RefSeq" id="WP_203982630.1">
    <property type="nucleotide sequence ID" value="NZ_BOOU01000013.1"/>
</dbReference>
<dbReference type="InterPro" id="IPR045337">
    <property type="entry name" value="MmgE_PrpD_C"/>
</dbReference>
<dbReference type="InterPro" id="IPR042183">
    <property type="entry name" value="MmgE/PrpD_sf_1"/>
</dbReference>
<dbReference type="Gene3D" id="1.10.4100.10">
    <property type="entry name" value="2-methylcitrate dehydratase PrpD"/>
    <property type="match status" value="1"/>
</dbReference>
<dbReference type="Gene3D" id="3.30.1330.120">
    <property type="entry name" value="2-methylcitrate dehydratase PrpD"/>
    <property type="match status" value="1"/>
</dbReference>
<evidence type="ECO:0000256" key="2">
    <source>
        <dbReference type="SAM" id="MobiDB-lite"/>
    </source>
</evidence>
<feature type="compositionally biased region" description="Low complexity" evidence="2">
    <location>
        <begin position="437"/>
        <end position="451"/>
    </location>
</feature>
<organism evidence="5 6">
    <name type="scientific">Sphaerisporangium rufum</name>
    <dbReference type="NCBI Taxonomy" id="1381558"/>
    <lineage>
        <taxon>Bacteria</taxon>
        <taxon>Bacillati</taxon>
        <taxon>Actinomycetota</taxon>
        <taxon>Actinomycetes</taxon>
        <taxon>Streptosporangiales</taxon>
        <taxon>Streptosporangiaceae</taxon>
        <taxon>Sphaerisporangium</taxon>
    </lineage>
</organism>
<gene>
    <name evidence="5" type="ORF">Sru01_09790</name>
</gene>
<feature type="domain" description="MmgE/PrpD N-terminal" evidence="3">
    <location>
        <begin position="16"/>
        <end position="238"/>
    </location>
</feature>
<dbReference type="PANTHER" id="PTHR16943:SF8">
    <property type="entry name" value="2-METHYLCITRATE DEHYDRATASE"/>
    <property type="match status" value="1"/>
</dbReference>
<evidence type="ECO:0000313" key="5">
    <source>
        <dbReference type="EMBL" id="GII75997.1"/>
    </source>
</evidence>
<evidence type="ECO:0000259" key="4">
    <source>
        <dbReference type="Pfam" id="PF19305"/>
    </source>
</evidence>
<evidence type="ECO:0000259" key="3">
    <source>
        <dbReference type="Pfam" id="PF03972"/>
    </source>
</evidence>
<accession>A0A919R2U9</accession>
<evidence type="ECO:0000256" key="1">
    <source>
        <dbReference type="ARBA" id="ARBA00006174"/>
    </source>
</evidence>
<dbReference type="AlphaFoldDB" id="A0A919R2U9"/>
<comment type="caution">
    <text evidence="5">The sequence shown here is derived from an EMBL/GenBank/DDBJ whole genome shotgun (WGS) entry which is preliminary data.</text>
</comment>
<dbReference type="InterPro" id="IPR005656">
    <property type="entry name" value="MmgE_PrpD"/>
</dbReference>
<dbReference type="EMBL" id="BOOU01000013">
    <property type="protein sequence ID" value="GII75997.1"/>
    <property type="molecule type" value="Genomic_DNA"/>
</dbReference>
<dbReference type="Pfam" id="PF03972">
    <property type="entry name" value="MmgE_PrpD_N"/>
    <property type="match status" value="1"/>
</dbReference>
<dbReference type="InterPro" id="IPR042188">
    <property type="entry name" value="MmgE/PrpD_sf_2"/>
</dbReference>
<dbReference type="Proteomes" id="UP000655287">
    <property type="component" value="Unassembled WGS sequence"/>
</dbReference>
<proteinExistence type="inferred from homology"/>
<feature type="region of interest" description="Disordered" evidence="2">
    <location>
        <begin position="437"/>
        <end position="466"/>
    </location>
</feature>
<comment type="similarity">
    <text evidence="1">Belongs to the PrpD family.</text>
</comment>
<sequence length="466" mass="46837">MTATDRPGAATAAEEYVAGLLAATTPPERVRARTAAVVADTVAVARLAAGNPDIAGMLDAAAPGPSSTVVPGRPAAPEIAAGVNATAAVYHELDEGLRGAGHPGAHVVPAAVAVAEAEGAPASEVLHAVALGYQLQADLGRAVTLRPEVHAHGALGAPAAALAAARVLRLDAARVAQAVLIAANLAPAGDWSACTGGHTVRHLFAGQGAQTGVRAAYLARAGFTAPAGSLDVAYGIVRGDGGPPRLRRGGGWAVTQGYLKLWSACAYTHSALDALAGARARSPFTAAEVGHIVVRVPAAGLLVGGVHTRTPLAARFSIPVVLATLVVHGELNGVIDRARVDSAVLALAGRITVRHDPEMDREWPARMPAAVHIALRDGTTVRERVEDPAGPAGAEYPGAVRDKIRRLGTGDELIGWMAATAPGSPDPGVQGLFTAAMPAPGAEPPAARGPAVTDVTGGDAHGRSTT</sequence>
<feature type="domain" description="MmgE/PrpD C-terminal" evidence="4">
    <location>
        <begin position="262"/>
        <end position="407"/>
    </location>
</feature>
<dbReference type="SUPFAM" id="SSF103378">
    <property type="entry name" value="2-methylcitrate dehydratase PrpD"/>
    <property type="match status" value="1"/>
</dbReference>
<name>A0A919R2U9_9ACTN</name>
<protein>
    <recommendedName>
        <fullName evidence="7">2-methylcitrate dehydratase PrpD</fullName>
    </recommendedName>
</protein>
<dbReference type="Pfam" id="PF19305">
    <property type="entry name" value="MmgE_PrpD_C"/>
    <property type="match status" value="1"/>
</dbReference>
<evidence type="ECO:0000313" key="6">
    <source>
        <dbReference type="Proteomes" id="UP000655287"/>
    </source>
</evidence>
<keyword evidence="6" id="KW-1185">Reference proteome</keyword>
<reference evidence="5" key="1">
    <citation type="submission" date="2021-01" db="EMBL/GenBank/DDBJ databases">
        <title>Whole genome shotgun sequence of Sphaerisporangium rufum NBRC 109079.</title>
        <authorList>
            <person name="Komaki H."/>
            <person name="Tamura T."/>
        </authorList>
    </citation>
    <scope>NUCLEOTIDE SEQUENCE</scope>
    <source>
        <strain evidence="5">NBRC 109079</strain>
    </source>
</reference>
<dbReference type="GO" id="GO:0016829">
    <property type="term" value="F:lyase activity"/>
    <property type="evidence" value="ECO:0007669"/>
    <property type="project" value="InterPro"/>
</dbReference>